<evidence type="ECO:0000313" key="10">
    <source>
        <dbReference type="EMBL" id="GAH79858.1"/>
    </source>
</evidence>
<keyword evidence="3" id="KW-0808">Transferase</keyword>
<gene>
    <name evidence="10" type="ORF">S03H2_68020</name>
</gene>
<feature type="domain" description="DNA-directed DNA polymerase family B mitochondria/virus" evidence="9">
    <location>
        <begin position="10"/>
        <end position="111"/>
    </location>
</feature>
<feature type="non-terminal residue" evidence="10">
    <location>
        <position position="167"/>
    </location>
</feature>
<dbReference type="EC" id="2.7.7.7" evidence="2"/>
<sequence>CVIAKVRVKIDKPILPYRVTGKTCFPIGEFTVTVCSEALKRLLKAKAIQTIYEVAIYDCDIIFADYVEFFGKEKEHFTITKDNLAREYAKKFMNALYGKWGQKKERLIDSCNAPFDIIESKVVIDSESGARGRIVTYGGVTRLYEDRGENAYNSFVAISSHITEYAR</sequence>
<dbReference type="AlphaFoldDB" id="X1KCR5"/>
<keyword evidence="7" id="KW-0238">DNA-binding</keyword>
<dbReference type="GO" id="GO:0000166">
    <property type="term" value="F:nucleotide binding"/>
    <property type="evidence" value="ECO:0007669"/>
    <property type="project" value="InterPro"/>
</dbReference>
<dbReference type="GO" id="GO:0003887">
    <property type="term" value="F:DNA-directed DNA polymerase activity"/>
    <property type="evidence" value="ECO:0007669"/>
    <property type="project" value="UniProtKB-KW"/>
</dbReference>
<comment type="similarity">
    <text evidence="1">Belongs to the DNA polymerase type-B family.</text>
</comment>
<keyword evidence="6" id="KW-0239">DNA-directed DNA polymerase</keyword>
<evidence type="ECO:0000259" key="9">
    <source>
        <dbReference type="Pfam" id="PF03175"/>
    </source>
</evidence>
<accession>X1KCR5</accession>
<dbReference type="GO" id="GO:0006260">
    <property type="term" value="P:DNA replication"/>
    <property type="evidence" value="ECO:0007669"/>
    <property type="project" value="UniProtKB-KW"/>
</dbReference>
<evidence type="ECO:0000256" key="3">
    <source>
        <dbReference type="ARBA" id="ARBA00022679"/>
    </source>
</evidence>
<proteinExistence type="inferred from homology"/>
<evidence type="ECO:0000256" key="2">
    <source>
        <dbReference type="ARBA" id="ARBA00012417"/>
    </source>
</evidence>
<keyword evidence="4" id="KW-0548">Nucleotidyltransferase</keyword>
<evidence type="ECO:0000256" key="6">
    <source>
        <dbReference type="ARBA" id="ARBA00022932"/>
    </source>
</evidence>
<evidence type="ECO:0000256" key="4">
    <source>
        <dbReference type="ARBA" id="ARBA00022695"/>
    </source>
</evidence>
<evidence type="ECO:0000256" key="8">
    <source>
        <dbReference type="ARBA" id="ARBA00049244"/>
    </source>
</evidence>
<comment type="caution">
    <text evidence="10">The sequence shown here is derived from an EMBL/GenBank/DDBJ whole genome shotgun (WGS) entry which is preliminary data.</text>
</comment>
<dbReference type="InterPro" id="IPR004868">
    <property type="entry name" value="DNA-dir_DNA_pol_B_mt/vir"/>
</dbReference>
<dbReference type="EMBL" id="BARU01044649">
    <property type="protein sequence ID" value="GAH79858.1"/>
    <property type="molecule type" value="Genomic_DNA"/>
</dbReference>
<evidence type="ECO:0000256" key="1">
    <source>
        <dbReference type="ARBA" id="ARBA00005755"/>
    </source>
</evidence>
<feature type="non-terminal residue" evidence="10">
    <location>
        <position position="1"/>
    </location>
</feature>
<dbReference type="Pfam" id="PF03175">
    <property type="entry name" value="DNA_pol_B_2"/>
    <property type="match status" value="1"/>
</dbReference>
<name>X1KCR5_9ZZZZ</name>
<protein>
    <recommendedName>
        <fullName evidence="2">DNA-directed DNA polymerase</fullName>
        <ecNumber evidence="2">2.7.7.7</ecNumber>
    </recommendedName>
</protein>
<evidence type="ECO:0000256" key="7">
    <source>
        <dbReference type="ARBA" id="ARBA00023125"/>
    </source>
</evidence>
<dbReference type="SUPFAM" id="SSF56672">
    <property type="entry name" value="DNA/RNA polymerases"/>
    <property type="match status" value="1"/>
</dbReference>
<organism evidence="10">
    <name type="scientific">marine sediment metagenome</name>
    <dbReference type="NCBI Taxonomy" id="412755"/>
    <lineage>
        <taxon>unclassified sequences</taxon>
        <taxon>metagenomes</taxon>
        <taxon>ecological metagenomes</taxon>
    </lineage>
</organism>
<dbReference type="GO" id="GO:0003677">
    <property type="term" value="F:DNA binding"/>
    <property type="evidence" value="ECO:0007669"/>
    <property type="project" value="UniProtKB-KW"/>
</dbReference>
<keyword evidence="5" id="KW-0235">DNA replication</keyword>
<reference evidence="10" key="1">
    <citation type="journal article" date="2014" name="Front. Microbiol.">
        <title>High frequency of phylogenetically diverse reductive dehalogenase-homologous genes in deep subseafloor sedimentary metagenomes.</title>
        <authorList>
            <person name="Kawai M."/>
            <person name="Futagami T."/>
            <person name="Toyoda A."/>
            <person name="Takaki Y."/>
            <person name="Nishi S."/>
            <person name="Hori S."/>
            <person name="Arai W."/>
            <person name="Tsubouchi T."/>
            <person name="Morono Y."/>
            <person name="Uchiyama I."/>
            <person name="Ito T."/>
            <person name="Fujiyama A."/>
            <person name="Inagaki F."/>
            <person name="Takami H."/>
        </authorList>
    </citation>
    <scope>NUCLEOTIDE SEQUENCE</scope>
    <source>
        <strain evidence="10">Expedition CK06-06</strain>
    </source>
</reference>
<evidence type="ECO:0000256" key="5">
    <source>
        <dbReference type="ARBA" id="ARBA00022705"/>
    </source>
</evidence>
<comment type="catalytic activity">
    <reaction evidence="8">
        <text>DNA(n) + a 2'-deoxyribonucleoside 5'-triphosphate = DNA(n+1) + diphosphate</text>
        <dbReference type="Rhea" id="RHEA:22508"/>
        <dbReference type="Rhea" id="RHEA-COMP:17339"/>
        <dbReference type="Rhea" id="RHEA-COMP:17340"/>
        <dbReference type="ChEBI" id="CHEBI:33019"/>
        <dbReference type="ChEBI" id="CHEBI:61560"/>
        <dbReference type="ChEBI" id="CHEBI:173112"/>
        <dbReference type="EC" id="2.7.7.7"/>
    </reaction>
</comment>
<dbReference type="InterPro" id="IPR043502">
    <property type="entry name" value="DNA/RNA_pol_sf"/>
</dbReference>